<feature type="chain" id="PRO_5028158812" evidence="1">
    <location>
        <begin position="26"/>
        <end position="533"/>
    </location>
</feature>
<gene>
    <name evidence="3" type="ORF">JTBM06_V1_160017</name>
</gene>
<dbReference type="Pfam" id="PF07969">
    <property type="entry name" value="Amidohydro_3"/>
    <property type="match status" value="1"/>
</dbReference>
<dbReference type="InterPro" id="IPR032466">
    <property type="entry name" value="Metal_Hydrolase"/>
</dbReference>
<keyword evidence="1" id="KW-0732">Signal</keyword>
<feature type="domain" description="Amidohydrolase 3" evidence="2">
    <location>
        <begin position="78"/>
        <end position="512"/>
    </location>
</feature>
<name>A0A7D9D201_9GAMM</name>
<dbReference type="GO" id="GO:0016812">
    <property type="term" value="F:hydrolase activity, acting on carbon-nitrogen (but not peptide) bonds, in cyclic amides"/>
    <property type="evidence" value="ECO:0007669"/>
    <property type="project" value="TreeGrafter"/>
</dbReference>
<dbReference type="EMBL" id="LR633967">
    <property type="protein sequence ID" value="VUX55910.1"/>
    <property type="molecule type" value="Genomic_DNA"/>
</dbReference>
<dbReference type="GO" id="GO:0005829">
    <property type="term" value="C:cytosol"/>
    <property type="evidence" value="ECO:0007669"/>
    <property type="project" value="TreeGrafter"/>
</dbReference>
<dbReference type="InterPro" id="IPR011059">
    <property type="entry name" value="Metal-dep_hydrolase_composite"/>
</dbReference>
<dbReference type="EC" id="3.5.1.81" evidence="3"/>
<sequence length="533" mass="57892">MNSRLAGAIAVLALAAACSSSSDDAVEIGLRVEQLFTGGLIFDGSGSAPFLADLGISADKIVFIGDAQNAGVQSAASIDVAGHWVTPGFIDAHSHAALDLDYGRDAAPFLYQGITSVVLGVDGIGENIARRMQLWRDNGIGVNGILFIGHGAIREQVMGRDDREPNADEMQAMHELVRQGMEEGAFGLSTGLFYVPGTYASTEEVIELATTAAAYAGAIYDTHDRDLGAVYQGIGYEASVQEAIRIGEESGLRVIFSHFNLQGVHNYGRAHVGAKLVNDARERGVEVWAAHHPFTATQSNLRSYTIPDWASAGGREEMIARFDDPVQSAEIKQATNAMLAIRGGADKIMFVDPRPELNGKTLADVSREKELAPSEAVQEILREDNAVVMNLELYDYDNTRVLVQEAWMMTCTDGRTPRPDVPITHPRTFGAFAQKMRLFVFEDPVLQPEFAIRSFTGLAADFYRLPDRGYLREGYVADITILDPDRYRDQATFEQPRLYTEGVAHVLVNGTFAVRDGKATGAMAGVAISRPIE</sequence>
<dbReference type="Gene3D" id="2.30.40.10">
    <property type="entry name" value="Urease, subunit C, domain 1"/>
    <property type="match status" value="1"/>
</dbReference>
<dbReference type="SUPFAM" id="SSF51556">
    <property type="entry name" value="Metallo-dependent hydrolases"/>
    <property type="match status" value="1"/>
</dbReference>
<reference evidence="3" key="1">
    <citation type="submission" date="2019-07" db="EMBL/GenBank/DDBJ databases">
        <authorList>
            <person name="Weber M."/>
            <person name="Kostadinov I."/>
            <person name="Kostadinov D I."/>
        </authorList>
    </citation>
    <scope>NUCLEOTIDE SEQUENCE</scope>
    <source>
        <strain evidence="3">Gfbio:sag-sample-m06:053724c1-46a9-4a36-b237-ea2bf867836b</strain>
    </source>
</reference>
<dbReference type="AlphaFoldDB" id="A0A7D9D201"/>
<dbReference type="PROSITE" id="PS51257">
    <property type="entry name" value="PROKAR_LIPOPROTEIN"/>
    <property type="match status" value="1"/>
</dbReference>
<evidence type="ECO:0000313" key="3">
    <source>
        <dbReference type="EMBL" id="VUX55910.1"/>
    </source>
</evidence>
<evidence type="ECO:0000256" key="1">
    <source>
        <dbReference type="SAM" id="SignalP"/>
    </source>
</evidence>
<dbReference type="GO" id="GO:0047420">
    <property type="term" value="F:N-acyl-D-amino-acid deacylase activity"/>
    <property type="evidence" value="ECO:0007669"/>
    <property type="project" value="UniProtKB-EC"/>
</dbReference>
<feature type="signal peptide" evidence="1">
    <location>
        <begin position="1"/>
        <end position="25"/>
    </location>
</feature>
<dbReference type="InterPro" id="IPR050378">
    <property type="entry name" value="Metallo-dep_Hydrolases_sf"/>
</dbReference>
<dbReference type="PANTHER" id="PTHR11647:SF1">
    <property type="entry name" value="COLLAPSIN RESPONSE MEDIATOR PROTEIN"/>
    <property type="match status" value="1"/>
</dbReference>
<evidence type="ECO:0000259" key="2">
    <source>
        <dbReference type="Pfam" id="PF07969"/>
    </source>
</evidence>
<keyword evidence="3" id="KW-0378">Hydrolase</keyword>
<accession>A0A7D9D201</accession>
<dbReference type="Gene3D" id="3.20.20.140">
    <property type="entry name" value="Metal-dependent hydrolases"/>
    <property type="match status" value="2"/>
</dbReference>
<dbReference type="SUPFAM" id="SSF51338">
    <property type="entry name" value="Composite domain of metallo-dependent hydrolases"/>
    <property type="match status" value="1"/>
</dbReference>
<dbReference type="PANTHER" id="PTHR11647">
    <property type="entry name" value="HYDRANTOINASE/DIHYDROPYRIMIDINASE FAMILY MEMBER"/>
    <property type="match status" value="1"/>
</dbReference>
<protein>
    <submittedName>
        <fullName evidence="3">Putative D-aminoacylase</fullName>
        <ecNumber evidence="3">3.5.1.81</ecNumber>
    </submittedName>
</protein>
<proteinExistence type="predicted"/>
<organism evidence="3">
    <name type="scientific">uncultured Woeseiaceae bacterium</name>
    <dbReference type="NCBI Taxonomy" id="1983305"/>
    <lineage>
        <taxon>Bacteria</taxon>
        <taxon>Pseudomonadati</taxon>
        <taxon>Pseudomonadota</taxon>
        <taxon>Gammaproteobacteria</taxon>
        <taxon>Woeseiales</taxon>
        <taxon>Woeseiaceae</taxon>
        <taxon>environmental samples</taxon>
    </lineage>
</organism>
<dbReference type="InterPro" id="IPR013108">
    <property type="entry name" value="Amidohydro_3"/>
</dbReference>